<proteinExistence type="predicted"/>
<feature type="domain" description="Protein kinase" evidence="8">
    <location>
        <begin position="27"/>
        <end position="339"/>
    </location>
</feature>
<evidence type="ECO:0000256" key="3">
    <source>
        <dbReference type="ARBA" id="ARBA00022777"/>
    </source>
</evidence>
<dbReference type="AlphaFoldDB" id="A0A936F2G1"/>
<dbReference type="Proteomes" id="UP000709959">
    <property type="component" value="Unassembled WGS sequence"/>
</dbReference>
<dbReference type="InterPro" id="IPR008271">
    <property type="entry name" value="Ser/Thr_kinase_AS"/>
</dbReference>
<dbReference type="PROSITE" id="PS50005">
    <property type="entry name" value="TPR"/>
    <property type="match status" value="1"/>
</dbReference>
<protein>
    <submittedName>
        <fullName evidence="9">Tetratricopeptide repeat protein</fullName>
    </submittedName>
</protein>
<organism evidence="9 10">
    <name type="scientific">Candidatus Geothrix odensensis</name>
    <dbReference type="NCBI Taxonomy" id="2954440"/>
    <lineage>
        <taxon>Bacteria</taxon>
        <taxon>Pseudomonadati</taxon>
        <taxon>Acidobacteriota</taxon>
        <taxon>Holophagae</taxon>
        <taxon>Holophagales</taxon>
        <taxon>Holophagaceae</taxon>
        <taxon>Geothrix</taxon>
    </lineage>
</organism>
<dbReference type="CDD" id="cd14014">
    <property type="entry name" value="STKc_PknB_like"/>
    <property type="match status" value="1"/>
</dbReference>
<evidence type="ECO:0000256" key="2">
    <source>
        <dbReference type="ARBA" id="ARBA00022741"/>
    </source>
</evidence>
<dbReference type="PANTHER" id="PTHR43289:SF30">
    <property type="entry name" value="NON-SPECIFIC SERINE_THREONINE PROTEIN KINASE"/>
    <property type="match status" value="1"/>
</dbReference>
<feature type="binding site" evidence="6">
    <location>
        <position position="56"/>
    </location>
    <ligand>
        <name>ATP</name>
        <dbReference type="ChEBI" id="CHEBI:30616"/>
    </ligand>
</feature>
<evidence type="ECO:0000256" key="1">
    <source>
        <dbReference type="ARBA" id="ARBA00022679"/>
    </source>
</evidence>
<dbReference type="GO" id="GO:0004674">
    <property type="term" value="F:protein serine/threonine kinase activity"/>
    <property type="evidence" value="ECO:0007669"/>
    <property type="project" value="TreeGrafter"/>
</dbReference>
<dbReference type="InterPro" id="IPR017441">
    <property type="entry name" value="Protein_kinase_ATP_BS"/>
</dbReference>
<dbReference type="Pfam" id="PF13424">
    <property type="entry name" value="TPR_12"/>
    <property type="match status" value="1"/>
</dbReference>
<keyword evidence="3" id="KW-0418">Kinase</keyword>
<dbReference type="SUPFAM" id="SSF56112">
    <property type="entry name" value="Protein kinase-like (PK-like)"/>
    <property type="match status" value="1"/>
</dbReference>
<keyword evidence="1" id="KW-0808">Transferase</keyword>
<dbReference type="PROSITE" id="PS00107">
    <property type="entry name" value="PROTEIN_KINASE_ATP"/>
    <property type="match status" value="1"/>
</dbReference>
<keyword evidence="5" id="KW-0802">TPR repeat</keyword>
<dbReference type="Pfam" id="PF17874">
    <property type="entry name" value="TPR_MalT"/>
    <property type="match status" value="1"/>
</dbReference>
<evidence type="ECO:0000313" key="9">
    <source>
        <dbReference type="EMBL" id="MBK8572863.1"/>
    </source>
</evidence>
<feature type="compositionally biased region" description="Polar residues" evidence="7">
    <location>
        <begin position="247"/>
        <end position="256"/>
    </location>
</feature>
<feature type="repeat" description="TPR" evidence="5">
    <location>
        <begin position="533"/>
        <end position="566"/>
    </location>
</feature>
<dbReference type="SMART" id="SM00028">
    <property type="entry name" value="TPR"/>
    <property type="match status" value="7"/>
</dbReference>
<feature type="region of interest" description="Disordered" evidence="7">
    <location>
        <begin position="241"/>
        <end position="260"/>
    </location>
</feature>
<keyword evidence="2 6" id="KW-0547">Nucleotide-binding</keyword>
<dbReference type="InterPro" id="IPR041617">
    <property type="entry name" value="TPR_MalT"/>
</dbReference>
<evidence type="ECO:0000256" key="4">
    <source>
        <dbReference type="ARBA" id="ARBA00022840"/>
    </source>
</evidence>
<evidence type="ECO:0000256" key="6">
    <source>
        <dbReference type="PROSITE-ProRule" id="PRU10141"/>
    </source>
</evidence>
<dbReference type="Pfam" id="PF13374">
    <property type="entry name" value="TPR_10"/>
    <property type="match status" value="1"/>
</dbReference>
<evidence type="ECO:0000256" key="5">
    <source>
        <dbReference type="PROSITE-ProRule" id="PRU00339"/>
    </source>
</evidence>
<dbReference type="Gene3D" id="3.30.200.20">
    <property type="entry name" value="Phosphorylase Kinase, domain 1"/>
    <property type="match status" value="1"/>
</dbReference>
<dbReference type="InterPro" id="IPR011990">
    <property type="entry name" value="TPR-like_helical_dom_sf"/>
</dbReference>
<dbReference type="SUPFAM" id="SSF48452">
    <property type="entry name" value="TPR-like"/>
    <property type="match status" value="2"/>
</dbReference>
<name>A0A936F2G1_9BACT</name>
<dbReference type="Gene3D" id="1.10.510.10">
    <property type="entry name" value="Transferase(Phosphotransferase) domain 1"/>
    <property type="match status" value="1"/>
</dbReference>
<evidence type="ECO:0000313" key="10">
    <source>
        <dbReference type="Proteomes" id="UP000709959"/>
    </source>
</evidence>
<reference evidence="9 10" key="1">
    <citation type="submission" date="2020-10" db="EMBL/GenBank/DDBJ databases">
        <title>Connecting structure to function with the recovery of over 1000 high-quality activated sludge metagenome-assembled genomes encoding full-length rRNA genes using long-read sequencing.</title>
        <authorList>
            <person name="Singleton C.M."/>
            <person name="Petriglieri F."/>
            <person name="Kristensen J.M."/>
            <person name="Kirkegaard R.H."/>
            <person name="Michaelsen T.Y."/>
            <person name="Andersen M.H."/>
            <person name="Karst S.M."/>
            <person name="Dueholm M.S."/>
            <person name="Nielsen P.H."/>
            <person name="Albertsen M."/>
        </authorList>
    </citation>
    <scope>NUCLEOTIDE SEQUENCE [LARGE SCALE GENOMIC DNA]</scope>
    <source>
        <strain evidence="9">OdNE_18-Q3-R46-58_MAXAC.008</strain>
    </source>
</reference>
<dbReference type="Pfam" id="PF00069">
    <property type="entry name" value="Pkinase"/>
    <property type="match status" value="2"/>
</dbReference>
<keyword evidence="4 6" id="KW-0067">ATP-binding</keyword>
<dbReference type="SMART" id="SM00220">
    <property type="entry name" value="S_TKc"/>
    <property type="match status" value="1"/>
</dbReference>
<dbReference type="PANTHER" id="PTHR43289">
    <property type="entry name" value="MITOGEN-ACTIVATED PROTEIN KINASE KINASE KINASE 20-RELATED"/>
    <property type="match status" value="1"/>
</dbReference>
<gene>
    <name evidence="9" type="ORF">IPN91_09505</name>
</gene>
<dbReference type="EMBL" id="JADKCH010000009">
    <property type="protein sequence ID" value="MBK8572863.1"/>
    <property type="molecule type" value="Genomic_DNA"/>
</dbReference>
<evidence type="ECO:0000259" key="8">
    <source>
        <dbReference type="PROSITE" id="PS50011"/>
    </source>
</evidence>
<dbReference type="PROSITE" id="PS50011">
    <property type="entry name" value="PROTEIN_KINASE_DOM"/>
    <property type="match status" value="1"/>
</dbReference>
<dbReference type="GO" id="GO:0005524">
    <property type="term" value="F:ATP binding"/>
    <property type="evidence" value="ECO:0007669"/>
    <property type="project" value="UniProtKB-UniRule"/>
</dbReference>
<dbReference type="InterPro" id="IPR000719">
    <property type="entry name" value="Prot_kinase_dom"/>
</dbReference>
<sequence length="928" mass="100427">MSNEPQPAPELPPGRRLLEPGDLVGRFRVESLLGSGGMGEVYLAWDPTLERNVALKALSVGGEREAGAPERFRREALALAQLNHPNVCQIHDWVDGPGGTFIAMELVEGQTLDQAAAAFKVRDKLQVIRGVSLALEAAHAKGLVHRDLKPGNIMVAPGKGDQGPRVKVLDFGLARLAGTQGPGEFQITPAPVPNLALLQALEAAEQKRNGDGRETAMSCAEGERRGASGSHSWEQLTQAGTFMGSPSYASPEQIQGQAAGPSSDVFSLGILAWELLAGEHPFPGEGRSRMRAIVEGSRRELKVRGLPSGTSDLLRAMLEAHPFKRPTAARVSETLGNLLRPRSLLRWTAVSVAGALLLAMAVNLFLSRGIIADLVRQHPARLVVLPFANQTGDPGMDAVARLVLPEMLEASLREHPKLAPLDLESVAKARSTLRLPPQGALSSEDELRLLSALGTQLLLRGSLTRAAGGAFTVAYELMDASGKVRQSGEAQEAGDHTTISLPLARKVSGDLLKAVDPFATRSRRTLPDVPPKALEAYVRGTELMGRGDFKDAAQTFQRAAQLAPHYAPAVLGYARCLSRLADIPPEPIFQWARWAARAQGNRVDEMRALHYLAVRHGDRGQWEAADQASREALDLAKSLGNASFEAGVHATIGVAFQRLHKPVEAETEYQQALTMYQSAGDKLNATRTLNNLAVLERERGNLRAAEARYLSALQTVQGYGDKWGEAIITNNLGDLALAQEGGLERAESFFRKAQALREASGDQNGLVYTLMGLASVAQARGDLDRAEGLVRQFLDLARRTSLRPMEALALYNLGELNRTALRFESARGFYRQSLALHQELKDAVMEAHCLAGEAECLARDGRRGMARSLLERSRTLSTHETPYILRAQAWLARGEGHAEVAKTLFAKALQAAQVQAPEIVRELKDAAR</sequence>
<dbReference type="Gene3D" id="1.25.40.10">
    <property type="entry name" value="Tetratricopeptide repeat domain"/>
    <property type="match status" value="3"/>
</dbReference>
<dbReference type="InterPro" id="IPR019734">
    <property type="entry name" value="TPR_rpt"/>
</dbReference>
<comment type="caution">
    <text evidence="9">The sequence shown here is derived from an EMBL/GenBank/DDBJ whole genome shotgun (WGS) entry which is preliminary data.</text>
</comment>
<dbReference type="PROSITE" id="PS00108">
    <property type="entry name" value="PROTEIN_KINASE_ST"/>
    <property type="match status" value="1"/>
</dbReference>
<dbReference type="Pfam" id="PF14559">
    <property type="entry name" value="TPR_19"/>
    <property type="match status" value="1"/>
</dbReference>
<evidence type="ECO:0000256" key="7">
    <source>
        <dbReference type="SAM" id="MobiDB-lite"/>
    </source>
</evidence>
<accession>A0A936F2G1</accession>
<dbReference type="InterPro" id="IPR011009">
    <property type="entry name" value="Kinase-like_dom_sf"/>
</dbReference>
<feature type="region of interest" description="Disordered" evidence="7">
    <location>
        <begin position="206"/>
        <end position="231"/>
    </location>
</feature>